<reference evidence="2 3" key="1">
    <citation type="submission" date="2017-06" db="EMBL/GenBank/DDBJ databases">
        <title>Streptomyces albireticuli Genome sequencing and assembly.</title>
        <authorList>
            <person name="Wang Y."/>
            <person name="Du B."/>
            <person name="Ding Y."/>
            <person name="Liu H."/>
            <person name="Hou Q."/>
            <person name="Liu K."/>
            <person name="Yao L."/>
            <person name="Wang C."/>
        </authorList>
    </citation>
    <scope>NUCLEOTIDE SEQUENCE [LARGE SCALE GENOMIC DNA]</scope>
    <source>
        <strain evidence="2 3">MDJK11</strain>
    </source>
</reference>
<proteinExistence type="predicted"/>
<feature type="region of interest" description="Disordered" evidence="1">
    <location>
        <begin position="1"/>
        <end position="38"/>
    </location>
</feature>
<dbReference type="Proteomes" id="UP000195755">
    <property type="component" value="Chromosome"/>
</dbReference>
<dbReference type="AlphaFoldDB" id="A0A1Z2L7F6"/>
<evidence type="ECO:0000256" key="1">
    <source>
        <dbReference type="SAM" id="MobiDB-lite"/>
    </source>
</evidence>
<name>A0A1Z2L7F6_9ACTN</name>
<protein>
    <submittedName>
        <fullName evidence="2">Uncharacterized protein</fullName>
    </submittedName>
</protein>
<dbReference type="KEGG" id="salj:SMD11_4591"/>
<sequence length="58" mass="6193">MTQGADSEIGWADGAGALAPRDGPTRIPSGGRARMVETDDGPNAWLRAALEDFMEFEK</sequence>
<dbReference type="EMBL" id="CP021744">
    <property type="protein sequence ID" value="ARZ70188.1"/>
    <property type="molecule type" value="Genomic_DNA"/>
</dbReference>
<accession>A0A1Z2L7F6</accession>
<organism evidence="2 3">
    <name type="scientific">Streptomyces albireticuli</name>
    <dbReference type="NCBI Taxonomy" id="1940"/>
    <lineage>
        <taxon>Bacteria</taxon>
        <taxon>Bacillati</taxon>
        <taxon>Actinomycetota</taxon>
        <taxon>Actinomycetes</taxon>
        <taxon>Kitasatosporales</taxon>
        <taxon>Streptomycetaceae</taxon>
        <taxon>Streptomyces</taxon>
    </lineage>
</organism>
<gene>
    <name evidence="2" type="ORF">SMD11_4591</name>
</gene>
<evidence type="ECO:0000313" key="2">
    <source>
        <dbReference type="EMBL" id="ARZ70188.1"/>
    </source>
</evidence>
<evidence type="ECO:0000313" key="3">
    <source>
        <dbReference type="Proteomes" id="UP000195755"/>
    </source>
</evidence>